<feature type="compositionally biased region" description="Low complexity" evidence="1">
    <location>
        <begin position="41"/>
        <end position="56"/>
    </location>
</feature>
<evidence type="ECO:0000313" key="2">
    <source>
        <dbReference type="EMBL" id="CDO56354.1"/>
    </source>
</evidence>
<sequence length="285" mass="32537">MANGSSVVLKDTIEPSLKTSLRSQHYNQTALSSIDENINNSTESLSLPSSESTETLAEGNVVNHRQESLSIGSGISDETPTLCAIKQDSLQSNSHLHHNGSNQPRSKEKLLGYNDSIRETRRAKAPITRVTSEGFTALKNLVEENFRIMSHRVEACHLQQQHLSASSIPSSLLSHRCQIESDYITMLERSMRQMETEIKFYDTRMQQTLEHMQATVDSYEKLLLVTKTDLRELSKKNKQDVWYLDDMMTDFKRQLQPVKRNGQFEDDYGDTSIYSEQTIDHEEAY</sequence>
<reference evidence="2" key="1">
    <citation type="submission" date="2014-03" db="EMBL/GenBank/DDBJ databases">
        <authorList>
            <person name="Casaregola S."/>
        </authorList>
    </citation>
    <scope>NUCLEOTIDE SEQUENCE [LARGE SCALE GENOMIC DNA]</scope>
    <source>
        <strain evidence="2">CLIB 918</strain>
    </source>
</reference>
<dbReference type="Proteomes" id="UP000242525">
    <property type="component" value="Unassembled WGS sequence"/>
</dbReference>
<evidence type="ECO:0000313" key="3">
    <source>
        <dbReference type="Proteomes" id="UP000242525"/>
    </source>
</evidence>
<organism evidence="2 3">
    <name type="scientific">Geotrichum candidum</name>
    <name type="common">Oospora lactis</name>
    <name type="synonym">Dipodascus geotrichum</name>
    <dbReference type="NCBI Taxonomy" id="1173061"/>
    <lineage>
        <taxon>Eukaryota</taxon>
        <taxon>Fungi</taxon>
        <taxon>Dikarya</taxon>
        <taxon>Ascomycota</taxon>
        <taxon>Saccharomycotina</taxon>
        <taxon>Dipodascomycetes</taxon>
        <taxon>Dipodascales</taxon>
        <taxon>Dipodascaceae</taxon>
        <taxon>Geotrichum</taxon>
    </lineage>
</organism>
<evidence type="ECO:0000256" key="1">
    <source>
        <dbReference type="SAM" id="MobiDB-lite"/>
    </source>
</evidence>
<accession>A0A0J9XG44</accession>
<keyword evidence="3" id="KW-1185">Reference proteome</keyword>
<comment type="caution">
    <text evidence="2">The sequence shown here is derived from an EMBL/GenBank/DDBJ whole genome shotgun (WGS) entry which is preliminary data.</text>
</comment>
<gene>
    <name evidence="2" type="ORF">BN980_GECA14s03299g</name>
</gene>
<dbReference type="EMBL" id="CCBN010000014">
    <property type="protein sequence ID" value="CDO56354.1"/>
    <property type="molecule type" value="Genomic_DNA"/>
</dbReference>
<feature type="region of interest" description="Disordered" evidence="1">
    <location>
        <begin position="34"/>
        <end position="56"/>
    </location>
</feature>
<protein>
    <submittedName>
        <fullName evidence="2">Uncharacterized protein</fullName>
    </submittedName>
</protein>
<proteinExistence type="predicted"/>
<dbReference type="AlphaFoldDB" id="A0A0J9XG44"/>
<name>A0A0J9XG44_GEOCN</name>